<protein>
    <submittedName>
        <fullName evidence="4">CTP synthase N-terminal domain-containing protein</fullName>
    </submittedName>
</protein>
<dbReference type="WBParaSite" id="jg12484">
    <property type="protein sequence ID" value="jg12484"/>
    <property type="gene ID" value="jg12484"/>
</dbReference>
<dbReference type="GO" id="GO:0005737">
    <property type="term" value="C:cytoplasm"/>
    <property type="evidence" value="ECO:0007669"/>
    <property type="project" value="TreeGrafter"/>
</dbReference>
<accession>A0A915CUX0</accession>
<dbReference type="GO" id="GO:0003883">
    <property type="term" value="F:CTP synthase activity"/>
    <property type="evidence" value="ECO:0007669"/>
    <property type="project" value="InterPro"/>
</dbReference>
<evidence type="ECO:0000313" key="3">
    <source>
        <dbReference type="Proteomes" id="UP000887574"/>
    </source>
</evidence>
<keyword evidence="1" id="KW-0315">Glutamine amidotransferase</keyword>
<dbReference type="Gene3D" id="3.40.50.880">
    <property type="match status" value="1"/>
</dbReference>
<dbReference type="GO" id="GO:0006241">
    <property type="term" value="P:CTP biosynthetic process"/>
    <property type="evidence" value="ECO:0007669"/>
    <property type="project" value="TreeGrafter"/>
</dbReference>
<dbReference type="GO" id="GO:0042802">
    <property type="term" value="F:identical protein binding"/>
    <property type="evidence" value="ECO:0007669"/>
    <property type="project" value="TreeGrafter"/>
</dbReference>
<dbReference type="Pfam" id="PF06418">
    <property type="entry name" value="CTP_synth_N"/>
    <property type="match status" value="1"/>
</dbReference>
<dbReference type="AlphaFoldDB" id="A0A915CUX0"/>
<name>A0A915CUX0_9BILA</name>
<organism evidence="3 4">
    <name type="scientific">Ditylenchus dipsaci</name>
    <dbReference type="NCBI Taxonomy" id="166011"/>
    <lineage>
        <taxon>Eukaryota</taxon>
        <taxon>Metazoa</taxon>
        <taxon>Ecdysozoa</taxon>
        <taxon>Nematoda</taxon>
        <taxon>Chromadorea</taxon>
        <taxon>Rhabditida</taxon>
        <taxon>Tylenchina</taxon>
        <taxon>Tylenchomorpha</taxon>
        <taxon>Sphaerularioidea</taxon>
        <taxon>Anguinidae</taxon>
        <taxon>Anguininae</taxon>
        <taxon>Ditylenchus</taxon>
    </lineage>
</organism>
<keyword evidence="3" id="KW-1185">Reference proteome</keyword>
<dbReference type="GO" id="GO:0019856">
    <property type="term" value="P:pyrimidine nucleobase biosynthetic process"/>
    <property type="evidence" value="ECO:0007669"/>
    <property type="project" value="TreeGrafter"/>
</dbReference>
<dbReference type="SUPFAM" id="SSF52540">
    <property type="entry name" value="P-loop containing nucleoside triphosphate hydrolases"/>
    <property type="match status" value="1"/>
</dbReference>
<evidence type="ECO:0000259" key="2">
    <source>
        <dbReference type="Pfam" id="PF06418"/>
    </source>
</evidence>
<dbReference type="PANTHER" id="PTHR11550">
    <property type="entry name" value="CTP SYNTHASE"/>
    <property type="match status" value="1"/>
</dbReference>
<dbReference type="Proteomes" id="UP000887574">
    <property type="component" value="Unplaced"/>
</dbReference>
<dbReference type="InterPro" id="IPR004468">
    <property type="entry name" value="CTP_synthase"/>
</dbReference>
<reference evidence="4" key="1">
    <citation type="submission" date="2022-11" db="UniProtKB">
        <authorList>
            <consortium name="WormBaseParasite"/>
        </authorList>
    </citation>
    <scope>IDENTIFICATION</scope>
</reference>
<sequence length="187" mass="21727">MAFIQSFSERWWDYRESNRLMVVHVTMLLYVRASGERNWSSPGLAHVQVRREVVRANAAKVQTFALLEKSKIIDVHDVSNIYKVPLILQEQNVLQTIQNHFKLPKIHPETTLQTSPNMVQWAHLSEYCEKYQTIVKIALIGKYLRNDNKSVFTDAYASVIKALHHAGMFSARKVKIEYINSENLENL</sequence>
<dbReference type="GO" id="GO:0097268">
    <property type="term" value="C:cytoophidium"/>
    <property type="evidence" value="ECO:0007669"/>
    <property type="project" value="TreeGrafter"/>
</dbReference>
<evidence type="ECO:0000256" key="1">
    <source>
        <dbReference type="ARBA" id="ARBA00022962"/>
    </source>
</evidence>
<feature type="domain" description="CTP synthase N-terminal" evidence="2">
    <location>
        <begin position="46"/>
        <end position="103"/>
    </location>
</feature>
<dbReference type="InterPro" id="IPR027417">
    <property type="entry name" value="P-loop_NTPase"/>
</dbReference>
<dbReference type="InterPro" id="IPR029062">
    <property type="entry name" value="Class_I_gatase-like"/>
</dbReference>
<evidence type="ECO:0000313" key="4">
    <source>
        <dbReference type="WBParaSite" id="jg12484"/>
    </source>
</evidence>
<proteinExistence type="predicted"/>
<dbReference type="PANTHER" id="PTHR11550:SF0">
    <property type="entry name" value="CTP SYNTHASE-RELATED"/>
    <property type="match status" value="1"/>
</dbReference>
<dbReference type="Gene3D" id="3.40.50.300">
    <property type="entry name" value="P-loop containing nucleotide triphosphate hydrolases"/>
    <property type="match status" value="1"/>
</dbReference>
<dbReference type="InterPro" id="IPR017456">
    <property type="entry name" value="CTP_synthase_N"/>
</dbReference>